<dbReference type="Gene3D" id="3.40.640.10">
    <property type="entry name" value="Type I PLP-dependent aspartate aminotransferase-like (Major domain)"/>
    <property type="match status" value="1"/>
</dbReference>
<dbReference type="EMBL" id="CABVHU010000017">
    <property type="protein sequence ID" value="VVO35379.1"/>
    <property type="molecule type" value="Genomic_DNA"/>
</dbReference>
<evidence type="ECO:0000259" key="6">
    <source>
        <dbReference type="Pfam" id="PF00266"/>
    </source>
</evidence>
<dbReference type="FunFam" id="3.90.1150.10:FF:000031">
    <property type="entry name" value="Serine--glyoxylate aminotransferase"/>
    <property type="match status" value="1"/>
</dbReference>
<dbReference type="Pfam" id="PF00266">
    <property type="entry name" value="Aminotran_5"/>
    <property type="match status" value="1"/>
</dbReference>
<evidence type="ECO:0000313" key="7">
    <source>
        <dbReference type="EMBL" id="VVO35379.1"/>
    </source>
</evidence>
<gene>
    <name evidence="7" type="primary">sgaA</name>
    <name evidence="7" type="ORF">PS833_05332</name>
</gene>
<dbReference type="InterPro" id="IPR015421">
    <property type="entry name" value="PyrdxlP-dep_Trfase_major"/>
</dbReference>
<dbReference type="Proteomes" id="UP000409037">
    <property type="component" value="Unassembled WGS sequence"/>
</dbReference>
<dbReference type="InterPro" id="IPR000192">
    <property type="entry name" value="Aminotrans_V_dom"/>
</dbReference>
<dbReference type="EC" id="2.6.1.45" evidence="7"/>
<comment type="cofactor">
    <cofactor evidence="1 5">
        <name>pyridoxal 5'-phosphate</name>
        <dbReference type="ChEBI" id="CHEBI:597326"/>
    </cofactor>
</comment>
<dbReference type="InterPro" id="IPR024169">
    <property type="entry name" value="SP_NH2Trfase/AEP_transaminase"/>
</dbReference>
<dbReference type="Gene3D" id="3.90.1150.10">
    <property type="entry name" value="Aspartate Aminotransferase, domain 1"/>
    <property type="match status" value="1"/>
</dbReference>
<dbReference type="InterPro" id="IPR015424">
    <property type="entry name" value="PyrdxlP-dep_Trfase"/>
</dbReference>
<name>A0A5E7F8B3_PSEFL</name>
<accession>A0A5E7F8B3</accession>
<evidence type="ECO:0000313" key="8">
    <source>
        <dbReference type="Proteomes" id="UP000409037"/>
    </source>
</evidence>
<feature type="modified residue" description="N6-(pyridoxal phosphate)lysine" evidence="5">
    <location>
        <position position="217"/>
    </location>
</feature>
<dbReference type="RefSeq" id="WP_224794130.1">
    <property type="nucleotide sequence ID" value="NZ_CABVHU010000017.1"/>
</dbReference>
<dbReference type="GO" id="GO:0008453">
    <property type="term" value="F:alanine-glyoxylate transaminase activity"/>
    <property type="evidence" value="ECO:0007669"/>
    <property type="project" value="TreeGrafter"/>
</dbReference>
<dbReference type="PANTHER" id="PTHR21152">
    <property type="entry name" value="AMINOTRANSFERASE CLASS V"/>
    <property type="match status" value="1"/>
</dbReference>
<reference evidence="7 8" key="1">
    <citation type="submission" date="2019-09" db="EMBL/GenBank/DDBJ databases">
        <authorList>
            <person name="Chandra G."/>
            <person name="Truman W A."/>
        </authorList>
    </citation>
    <scope>NUCLEOTIDE SEQUENCE [LARGE SCALE GENOMIC DNA]</scope>
    <source>
        <strain evidence="7">PS833</strain>
    </source>
</reference>
<dbReference type="GO" id="GO:0004760">
    <property type="term" value="F:L-serine-pyruvate transaminase activity"/>
    <property type="evidence" value="ECO:0007669"/>
    <property type="project" value="TreeGrafter"/>
</dbReference>
<keyword evidence="3 5" id="KW-0663">Pyridoxal phosphate</keyword>
<dbReference type="GO" id="GO:0019265">
    <property type="term" value="P:glycine biosynthetic process, by transamination of glyoxylate"/>
    <property type="evidence" value="ECO:0007669"/>
    <property type="project" value="TreeGrafter"/>
</dbReference>
<dbReference type="PANTHER" id="PTHR21152:SF40">
    <property type="entry name" value="ALANINE--GLYOXYLATE AMINOTRANSFERASE"/>
    <property type="match status" value="1"/>
</dbReference>
<evidence type="ECO:0000256" key="3">
    <source>
        <dbReference type="ARBA" id="ARBA00022898"/>
    </source>
</evidence>
<feature type="domain" description="Aminotransferase class V" evidence="6">
    <location>
        <begin position="48"/>
        <end position="305"/>
    </location>
</feature>
<protein>
    <submittedName>
        <fullName evidence="7">Serine--glyoxylate aminotransferase</fullName>
        <ecNumber evidence="7">2.6.1.45</ecNumber>
    </submittedName>
</protein>
<organism evidence="7 8">
    <name type="scientific">Pseudomonas fluorescens</name>
    <dbReference type="NCBI Taxonomy" id="294"/>
    <lineage>
        <taxon>Bacteria</taxon>
        <taxon>Pseudomonadati</taxon>
        <taxon>Pseudomonadota</taxon>
        <taxon>Gammaproteobacteria</taxon>
        <taxon>Pseudomonadales</taxon>
        <taxon>Pseudomonadaceae</taxon>
        <taxon>Pseudomonas</taxon>
    </lineage>
</organism>
<keyword evidence="7" id="KW-0808">Transferase</keyword>
<evidence type="ECO:0000256" key="4">
    <source>
        <dbReference type="PIRSR" id="PIRSR000524-1"/>
    </source>
</evidence>
<dbReference type="FunFam" id="3.40.640.10:FF:000054">
    <property type="entry name" value="Serine--glyoxylate aminotransferase"/>
    <property type="match status" value="1"/>
</dbReference>
<dbReference type="InterPro" id="IPR015422">
    <property type="entry name" value="PyrdxlP-dep_Trfase_small"/>
</dbReference>
<dbReference type="AlphaFoldDB" id="A0A5E7F8B3"/>
<feature type="binding site" evidence="4">
    <location>
        <position position="362"/>
    </location>
    <ligand>
        <name>substrate</name>
    </ligand>
</feature>
<comment type="similarity">
    <text evidence="2">Belongs to the class-V pyridoxal-phosphate-dependent aminotransferase family.</text>
</comment>
<keyword evidence="7" id="KW-0032">Aminotransferase</keyword>
<evidence type="ECO:0000256" key="5">
    <source>
        <dbReference type="PIRSR" id="PIRSR000524-50"/>
    </source>
</evidence>
<proteinExistence type="inferred from homology"/>
<dbReference type="SUPFAM" id="SSF53383">
    <property type="entry name" value="PLP-dependent transferases"/>
    <property type="match status" value="1"/>
</dbReference>
<sequence>MNSKYKNQESSLLKLDFHPAGRHFLQIPGPSPVPDRILRAMSYPTIDHRGPEFAELGLKVLEGIKQVFKTRHPVVIYPASGTGAWEAALCNTLSAGDEVLMFETGHFAALWQKMALSLGLKPQFIGRPGIEGWRGGVDASMIEAHLRTDSSHRIKAVCVVHNETSTGVTSDIAAVRQAIDAAGHPALLLVDTISGLASADYRHDEWGVDVTVSGSQKGLMLPPGISFNALSPKAIEASKTAGLPRSFWAWDEIVDMNKTGYWPYTPNTNLLYGLSEALDMILGEGLDNVFIRHNRLAHACRTAVNAWGLDIQCADPAVYSPVLTGVMTPEGIDADVVRKTIYERFDMSLGTGLGKMKGRMFRIGHLGDCNDLMLMATLTGCEMGLQMAGVKLQSSGVLAAMDYLGGQSVPLRRE</sequence>
<evidence type="ECO:0000256" key="1">
    <source>
        <dbReference type="ARBA" id="ARBA00001933"/>
    </source>
</evidence>
<dbReference type="GO" id="GO:0050281">
    <property type="term" value="F:L-serine-glyoxylate transaminase activity"/>
    <property type="evidence" value="ECO:0007669"/>
    <property type="project" value="UniProtKB-EC"/>
</dbReference>
<evidence type="ECO:0000256" key="2">
    <source>
        <dbReference type="ARBA" id="ARBA00009236"/>
    </source>
</evidence>
<dbReference type="PIRSF" id="PIRSF000524">
    <property type="entry name" value="SPT"/>
    <property type="match status" value="1"/>
</dbReference>